<dbReference type="OrthoDB" id="2748722at2759"/>
<proteinExistence type="predicted"/>
<reference evidence="2 3" key="1">
    <citation type="submission" date="2016-10" db="EMBL/GenBank/DDBJ databases">
        <title>Genome sequence of the basidiomycete white-rot fungus Trametes pubescens.</title>
        <authorList>
            <person name="Makela M.R."/>
            <person name="Granchi Z."/>
            <person name="Peng M."/>
            <person name="De Vries R.P."/>
            <person name="Grigoriev I."/>
            <person name="Riley R."/>
            <person name="Hilden K."/>
        </authorList>
    </citation>
    <scope>NUCLEOTIDE SEQUENCE [LARGE SCALE GENOMIC DNA]</scope>
    <source>
        <strain evidence="2 3">FBCC735</strain>
    </source>
</reference>
<feature type="compositionally biased region" description="Basic and acidic residues" evidence="1">
    <location>
        <begin position="191"/>
        <end position="218"/>
    </location>
</feature>
<evidence type="ECO:0000313" key="2">
    <source>
        <dbReference type="EMBL" id="OJT12700.1"/>
    </source>
</evidence>
<feature type="region of interest" description="Disordered" evidence="1">
    <location>
        <begin position="463"/>
        <end position="521"/>
    </location>
</feature>
<sequence length="521" mass="56762">MSSQTVAQSANNVRALSNTAQTLNRLILENEPKVGRIDEFAHTAFRAQWTENRENYRSIINTSEAAAIKLSATIKYYLSLQGDINDPDATDDLIEELGALNIKLQSIDFNQASDFAALKSSFQQLGREIPSAVKKRDAVVQTELEAAQAEVAALEKQLQEISAKIKKEHEAEAEEATSGATSTIGGLFTGSKDKKPKTGETAPLKEQEDDKAAKEKKAAELAKAKSGAAAAVNKLIGGGKDANKAQRYAIQEKLDVAQAKLIKANSTAREREAADVDNVVLANQEIQKTLDTQAEQFKTFPNLTQQLATEVNNYLVAFENIKRDPSVVSPAPLRYYNIADKMPSATQDNQRALANLSRKVALASGPWKEVAVLLADGYAKSSKGLVTAYVSRTSIDHNTRPPLTGLVLQFVYPFTLEPHVLTLEASRRSTLAAHAARREAYLKAREEEKERRKREALHRIAPGFEPKSTPLVPTKRFSGVPVQPGSSGEAGSQTGEGGGHQRTKSVMEDLVDQLEAMDSLK</sequence>
<dbReference type="OMA" id="YRSIINT"/>
<organism evidence="2 3">
    <name type="scientific">Trametes pubescens</name>
    <name type="common">White-rot fungus</name>
    <dbReference type="NCBI Taxonomy" id="154538"/>
    <lineage>
        <taxon>Eukaryota</taxon>
        <taxon>Fungi</taxon>
        <taxon>Dikarya</taxon>
        <taxon>Basidiomycota</taxon>
        <taxon>Agaricomycotina</taxon>
        <taxon>Agaricomycetes</taxon>
        <taxon>Polyporales</taxon>
        <taxon>Polyporaceae</taxon>
        <taxon>Trametes</taxon>
    </lineage>
</organism>
<comment type="caution">
    <text evidence="2">The sequence shown here is derived from an EMBL/GenBank/DDBJ whole genome shotgun (WGS) entry which is preliminary data.</text>
</comment>
<dbReference type="Proteomes" id="UP000184267">
    <property type="component" value="Unassembled WGS sequence"/>
</dbReference>
<protein>
    <submittedName>
        <fullName evidence="2">Uncharacterized protein</fullName>
    </submittedName>
</protein>
<evidence type="ECO:0000256" key="1">
    <source>
        <dbReference type="SAM" id="MobiDB-lite"/>
    </source>
</evidence>
<feature type="region of interest" description="Disordered" evidence="1">
    <location>
        <begin position="169"/>
        <end position="218"/>
    </location>
</feature>
<name>A0A1M2VYU3_TRAPU</name>
<evidence type="ECO:0000313" key="3">
    <source>
        <dbReference type="Proteomes" id="UP000184267"/>
    </source>
</evidence>
<gene>
    <name evidence="2" type="ORF">TRAPUB_10728</name>
</gene>
<keyword evidence="3" id="KW-1185">Reference proteome</keyword>
<dbReference type="AlphaFoldDB" id="A0A1M2VYU3"/>
<accession>A0A1M2VYU3</accession>
<dbReference type="EMBL" id="MNAD01000453">
    <property type="protein sequence ID" value="OJT12700.1"/>
    <property type="molecule type" value="Genomic_DNA"/>
</dbReference>